<dbReference type="AlphaFoldDB" id="A0A1F5TR45"/>
<evidence type="ECO:0000313" key="1">
    <source>
        <dbReference type="EMBL" id="OGF41426.1"/>
    </source>
</evidence>
<reference evidence="1 2" key="1">
    <citation type="journal article" date="2016" name="Nat. Commun.">
        <title>Thousands of microbial genomes shed light on interconnected biogeochemical processes in an aquifer system.</title>
        <authorList>
            <person name="Anantharaman K."/>
            <person name="Brown C.T."/>
            <person name="Hug L.A."/>
            <person name="Sharon I."/>
            <person name="Castelle C.J."/>
            <person name="Probst A.J."/>
            <person name="Thomas B.C."/>
            <person name="Singh A."/>
            <person name="Wilkins M.J."/>
            <person name="Karaoz U."/>
            <person name="Brodie E.L."/>
            <person name="Williams K.H."/>
            <person name="Hubbard S.S."/>
            <person name="Banfield J.F."/>
        </authorList>
    </citation>
    <scope>NUCLEOTIDE SEQUENCE [LARGE SCALE GENOMIC DNA]</scope>
</reference>
<proteinExistence type="predicted"/>
<gene>
    <name evidence="1" type="ORF">A2531_00060</name>
</gene>
<dbReference type="SUPFAM" id="SSF81301">
    <property type="entry name" value="Nucleotidyltransferase"/>
    <property type="match status" value="1"/>
</dbReference>
<dbReference type="Gene3D" id="3.30.460.40">
    <property type="match status" value="1"/>
</dbReference>
<accession>A0A1F5TR45</accession>
<comment type="caution">
    <text evidence="1">The sequence shown here is derived from an EMBL/GenBank/DDBJ whole genome shotgun (WGS) entry which is preliminary data.</text>
</comment>
<sequence length="196" mass="23326">MRKNTFHKPIFKNFYRTESLHANSLSSRSEKNSFIPNIMQNTKNAFKWIVGILQKNKIPFQFSEEFAAKIYGSNRPLYDIDIEMPDRYFNKLLPHIKDYLVYGPQRYLDETFDLLLITLKYEGQKIDISGCETDKLFNHQTRRWESCSTEINDVVEKKFYGLTVPVIKWKDLVAYKEKIRRPIDIEDIKAILQKNC</sequence>
<dbReference type="InterPro" id="IPR043519">
    <property type="entry name" value="NT_sf"/>
</dbReference>
<evidence type="ECO:0000313" key="2">
    <source>
        <dbReference type="Proteomes" id="UP000177579"/>
    </source>
</evidence>
<dbReference type="Proteomes" id="UP000177579">
    <property type="component" value="Unassembled WGS sequence"/>
</dbReference>
<organism evidence="1 2">
    <name type="scientific">Candidatus Falkowbacteria bacterium RIFOXYD2_FULL_34_120</name>
    <dbReference type="NCBI Taxonomy" id="1798007"/>
    <lineage>
        <taxon>Bacteria</taxon>
        <taxon>Candidatus Falkowiibacteriota</taxon>
    </lineage>
</organism>
<name>A0A1F5TR45_9BACT</name>
<protein>
    <submittedName>
        <fullName evidence="1">Uncharacterized protein</fullName>
    </submittedName>
</protein>
<dbReference type="EMBL" id="MFGO01000009">
    <property type="protein sequence ID" value="OGF41426.1"/>
    <property type="molecule type" value="Genomic_DNA"/>
</dbReference>